<comment type="caution">
    <text evidence="2">The sequence shown here is derived from an EMBL/GenBank/DDBJ whole genome shotgun (WGS) entry which is preliminary data.</text>
</comment>
<evidence type="ECO:0000313" key="3">
    <source>
        <dbReference type="Proteomes" id="UP000535020"/>
    </source>
</evidence>
<feature type="region of interest" description="Disordered" evidence="1">
    <location>
        <begin position="1"/>
        <end position="20"/>
    </location>
</feature>
<protein>
    <submittedName>
        <fullName evidence="2">Uncharacterized protein</fullName>
    </submittedName>
</protein>
<dbReference type="AlphaFoldDB" id="A0A7Y9C7V7"/>
<proteinExistence type="predicted"/>
<evidence type="ECO:0000313" key="2">
    <source>
        <dbReference type="EMBL" id="NYA71823.1"/>
    </source>
</evidence>
<organism evidence="2 3">
    <name type="scientific">Flavobacterium agri</name>
    <dbReference type="NCBI Taxonomy" id="2743471"/>
    <lineage>
        <taxon>Bacteria</taxon>
        <taxon>Pseudomonadati</taxon>
        <taxon>Bacteroidota</taxon>
        <taxon>Flavobacteriia</taxon>
        <taxon>Flavobacteriales</taxon>
        <taxon>Flavobacteriaceae</taxon>
        <taxon>Flavobacterium</taxon>
    </lineage>
</organism>
<reference evidence="2 3" key="1">
    <citation type="submission" date="2020-07" db="EMBL/GenBank/DDBJ databases">
        <authorList>
            <person name="Sun Q."/>
        </authorList>
    </citation>
    <scope>NUCLEOTIDE SEQUENCE [LARGE SCALE GENOMIC DNA]</scope>
    <source>
        <strain evidence="2 3">MAH-1</strain>
    </source>
</reference>
<evidence type="ECO:0000256" key="1">
    <source>
        <dbReference type="SAM" id="MobiDB-lite"/>
    </source>
</evidence>
<dbReference type="Proteomes" id="UP000535020">
    <property type="component" value="Unassembled WGS sequence"/>
</dbReference>
<sequence length="52" mass="6060">MKTSVPTKVKHPNKGSFEDLEDDTFGRMLWNPAMLNRAIPKDNSKVRKMRSR</sequence>
<accession>A0A7Y9C7V7</accession>
<gene>
    <name evidence="2" type="ORF">HZF10_12895</name>
</gene>
<keyword evidence="3" id="KW-1185">Reference proteome</keyword>
<dbReference type="RefSeq" id="WP_176006632.1">
    <property type="nucleotide sequence ID" value="NZ_JABWMI010000014.1"/>
</dbReference>
<dbReference type="EMBL" id="JACBJI010000005">
    <property type="protein sequence ID" value="NYA71823.1"/>
    <property type="molecule type" value="Genomic_DNA"/>
</dbReference>
<name>A0A7Y9C7V7_9FLAO</name>